<evidence type="ECO:0000313" key="17">
    <source>
        <dbReference type="Proteomes" id="UP000663838"/>
    </source>
</evidence>
<keyword evidence="4" id="KW-0732">Signal</keyword>
<comment type="caution">
    <text evidence="16">The sequence shown here is derived from an EMBL/GenBank/DDBJ whole genome shotgun (WGS) entry which is preliminary data.</text>
</comment>
<dbReference type="GO" id="GO:0008270">
    <property type="term" value="F:zinc ion binding"/>
    <property type="evidence" value="ECO:0007669"/>
    <property type="project" value="InterPro"/>
</dbReference>
<feature type="binding site" evidence="10">
    <location>
        <position position="141"/>
    </location>
    <ligand>
        <name>Ca(2+)</name>
        <dbReference type="ChEBI" id="CHEBI:29108"/>
        <label>1</label>
    </ligand>
</feature>
<dbReference type="GO" id="GO:0006508">
    <property type="term" value="P:proteolysis"/>
    <property type="evidence" value="ECO:0007669"/>
    <property type="project" value="UniProtKB-KW"/>
</dbReference>
<feature type="binding site" evidence="10">
    <location>
        <position position="103"/>
    </location>
    <ligand>
        <name>Ca(2+)</name>
        <dbReference type="ChEBI" id="CHEBI:29108"/>
        <label>2</label>
    </ligand>
</feature>
<feature type="compositionally biased region" description="Basic and acidic residues" evidence="13">
    <location>
        <begin position="460"/>
        <end position="475"/>
    </location>
</feature>
<evidence type="ECO:0000256" key="3">
    <source>
        <dbReference type="ARBA" id="ARBA00022723"/>
    </source>
</evidence>
<keyword evidence="7" id="KW-0482">Metalloprotease</keyword>
<keyword evidence="11" id="KW-1015">Disulfide bond</keyword>
<feature type="region of interest" description="Disordered" evidence="13">
    <location>
        <begin position="442"/>
        <end position="496"/>
    </location>
</feature>
<dbReference type="SMART" id="SM00235">
    <property type="entry name" value="ZnMc"/>
    <property type="match status" value="1"/>
</dbReference>
<feature type="binding site" evidence="9">
    <location>
        <position position="168"/>
    </location>
    <ligand>
        <name>Zn(2+)</name>
        <dbReference type="ChEBI" id="CHEBI:29105"/>
        <label>2</label>
        <note>catalytic</note>
    </ligand>
</feature>
<accession>A0A820ZHE7</accession>
<evidence type="ECO:0000256" key="6">
    <source>
        <dbReference type="ARBA" id="ARBA00022833"/>
    </source>
</evidence>
<dbReference type="InterPro" id="IPR036375">
    <property type="entry name" value="Hemopexin-like_dom_sf"/>
</dbReference>
<proteinExistence type="inferred from homology"/>
<dbReference type="Gene3D" id="2.110.10.10">
    <property type="entry name" value="Hemopexin-like domain"/>
    <property type="match status" value="2"/>
</dbReference>
<sequence>MKRSRCGNPDIGSFGNTMQVERLQSAPLTQGRSMKENNPVSYVTQENVWTKKNLKWFIAEYPKQQKQLKSKDQLRRILFQAFNDWEKYSGLKFEMTSAKETADLKVRFVSKDHDDGYAFDGPGKTLAHAFFPKSGDIHFDDDEMFSDDYTDQDEQYTLRLVAAHEIGHALGLGHSFEENSLMFPVYQQYSADYNISDDDQQGIQKLYGKPNDRPIIESTTTKTASSSSSPSIKTTTSSNGLPLNNWCSGDFQTGCEGPDGELYLFKDNHAWRYRGRAKHVWDRQPKLISEHFRSLTDTTITACVKSVTGYTYLFRDHDMWKVRTLWSIEGPHQINGKNYPQNPHIALFHNNSIYLIKNNFAYYFNELNHHRDLPQYPIRKLFDSPPKESIHSGFTYNKRHYIFTRNHVYVYDSTYGKLISGYPKQISNGWFACDTTAQAQKWSKKTTRGYSRNGSRNKYNHREHDYHHHDEDYRHGQKRPHRIFRQEHDHKRHQYQ</sequence>
<feature type="binding site" evidence="9">
    <location>
        <position position="174"/>
    </location>
    <ligand>
        <name>Zn(2+)</name>
        <dbReference type="ChEBI" id="CHEBI:29105"/>
        <label>2</label>
        <note>catalytic</note>
    </ligand>
</feature>
<keyword evidence="10" id="KW-0106">Calcium</keyword>
<dbReference type="InterPro" id="IPR006026">
    <property type="entry name" value="Peptidase_Metallo"/>
</dbReference>
<feature type="binding site" evidence="10">
    <location>
        <position position="143"/>
    </location>
    <ligand>
        <name>Ca(2+)</name>
        <dbReference type="ChEBI" id="CHEBI:29108"/>
        <label>1</label>
    </ligand>
</feature>
<dbReference type="PIRSF" id="PIRSF001191">
    <property type="entry name" value="Peptidase_M10A_matrix"/>
    <property type="match status" value="1"/>
</dbReference>
<comment type="similarity">
    <text evidence="1">Belongs to the peptidase M10A family.</text>
</comment>
<evidence type="ECO:0000256" key="7">
    <source>
        <dbReference type="ARBA" id="ARBA00023049"/>
    </source>
</evidence>
<feature type="binding site" evidence="10">
    <location>
        <position position="128"/>
    </location>
    <ligand>
        <name>Zn(2+)</name>
        <dbReference type="ChEBI" id="CHEBI:29105"/>
        <label>1</label>
    </ligand>
</feature>
<feature type="compositionally biased region" description="Polar residues" evidence="13">
    <location>
        <begin position="448"/>
        <end position="457"/>
    </location>
</feature>
<dbReference type="InterPro" id="IPR018487">
    <property type="entry name" value="Hemopexin-like_repeat"/>
</dbReference>
<feature type="compositionally biased region" description="Low complexity" evidence="13">
    <location>
        <begin position="218"/>
        <end position="238"/>
    </location>
</feature>
<feature type="binding site" evidence="10">
    <location>
        <position position="120"/>
    </location>
    <ligand>
        <name>Ca(2+)</name>
        <dbReference type="ChEBI" id="CHEBI:29108"/>
        <label>3</label>
    </ligand>
</feature>
<feature type="binding site" evidence="10">
    <location>
        <position position="136"/>
    </location>
    <ligand>
        <name>Ca(2+)</name>
        <dbReference type="ChEBI" id="CHEBI:29108"/>
        <label>2</label>
    </ligand>
</feature>
<dbReference type="Gene3D" id="3.40.390.10">
    <property type="entry name" value="Collagenase (Catalytic Domain)"/>
    <property type="match status" value="1"/>
</dbReference>
<dbReference type="SUPFAM" id="SSF50923">
    <property type="entry name" value="Hemopexin-like domain"/>
    <property type="match status" value="1"/>
</dbReference>
<feature type="binding site" evidence="10">
    <location>
        <position position="346"/>
    </location>
    <ligand>
        <name>Ca(2+)</name>
        <dbReference type="ChEBI" id="CHEBI:29108"/>
        <label>5</label>
    </ligand>
</feature>
<organism evidence="16 17">
    <name type="scientific">Rotaria socialis</name>
    <dbReference type="NCBI Taxonomy" id="392032"/>
    <lineage>
        <taxon>Eukaryota</taxon>
        <taxon>Metazoa</taxon>
        <taxon>Spiralia</taxon>
        <taxon>Gnathifera</taxon>
        <taxon>Rotifera</taxon>
        <taxon>Eurotatoria</taxon>
        <taxon>Bdelloidea</taxon>
        <taxon>Philodinida</taxon>
        <taxon>Philodinidae</taxon>
        <taxon>Rotaria</taxon>
    </lineage>
</organism>
<keyword evidence="3 9" id="KW-0479">Metal-binding</keyword>
<dbReference type="PANTHER" id="PTHR10201">
    <property type="entry name" value="MATRIX METALLOPROTEINASE"/>
    <property type="match status" value="1"/>
</dbReference>
<reference evidence="16" key="1">
    <citation type="submission" date="2021-02" db="EMBL/GenBank/DDBJ databases">
        <authorList>
            <person name="Nowell W R."/>
        </authorList>
    </citation>
    <scope>NUCLEOTIDE SEQUENCE</scope>
</reference>
<evidence type="ECO:0000256" key="4">
    <source>
        <dbReference type="ARBA" id="ARBA00022729"/>
    </source>
</evidence>
<dbReference type="GO" id="GO:0030198">
    <property type="term" value="P:extracellular matrix organization"/>
    <property type="evidence" value="ECO:0007669"/>
    <property type="project" value="TreeGrafter"/>
</dbReference>
<feature type="binding site" evidence="10">
    <location>
        <position position="182"/>
    </location>
    <ligand>
        <name>Zn(2+)</name>
        <dbReference type="ChEBI" id="CHEBI:29105"/>
        <label>2</label>
        <note>catalytic</note>
    </ligand>
</feature>
<name>A0A820ZHE7_9BILA</name>
<protein>
    <recommendedName>
        <fullName evidence="14">Peptidase metallopeptidase domain-containing protein</fullName>
    </recommendedName>
</protein>
<feature type="binding site" evidence="10">
    <location>
        <position position="140"/>
    </location>
    <ligand>
        <name>Ca(2+)</name>
        <dbReference type="ChEBI" id="CHEBI:29108"/>
        <label>3</label>
    </ligand>
</feature>
<comment type="cofactor">
    <cofactor evidence="10">
        <name>Zn(2+)</name>
        <dbReference type="ChEBI" id="CHEBI:29105"/>
    </cofactor>
    <text evidence="10">Binds 2 Zn(2+) ions per subunit.</text>
</comment>
<dbReference type="GO" id="GO:0004222">
    <property type="term" value="F:metalloendopeptidase activity"/>
    <property type="evidence" value="ECO:0007669"/>
    <property type="project" value="InterPro"/>
</dbReference>
<dbReference type="Pfam" id="PF00045">
    <property type="entry name" value="Hemopexin"/>
    <property type="match status" value="1"/>
</dbReference>
<evidence type="ECO:0000256" key="11">
    <source>
        <dbReference type="PIRSR" id="PIRSR621190-3"/>
    </source>
</evidence>
<feature type="binding site" evidence="10">
    <location>
        <position position="138"/>
    </location>
    <ligand>
        <name>Zn(2+)</name>
        <dbReference type="ChEBI" id="CHEBI:29105"/>
        <label>1</label>
    </ligand>
</feature>
<dbReference type="SMART" id="SM00120">
    <property type="entry name" value="HX"/>
    <property type="match status" value="2"/>
</dbReference>
<keyword evidence="2" id="KW-0645">Protease</keyword>
<dbReference type="Proteomes" id="UP000663838">
    <property type="component" value="Unassembled WGS sequence"/>
</dbReference>
<dbReference type="GO" id="GO:0030574">
    <property type="term" value="P:collagen catabolic process"/>
    <property type="evidence" value="ECO:0007669"/>
    <property type="project" value="TreeGrafter"/>
</dbReference>
<feature type="binding site" evidence="10">
    <location>
        <position position="143"/>
    </location>
    <ligand>
        <name>Ca(2+)</name>
        <dbReference type="ChEBI" id="CHEBI:29108"/>
        <label>3</label>
    </ligand>
</feature>
<dbReference type="InterPro" id="IPR033739">
    <property type="entry name" value="M10A_MMP"/>
</dbReference>
<dbReference type="GO" id="GO:0005615">
    <property type="term" value="C:extracellular space"/>
    <property type="evidence" value="ECO:0007669"/>
    <property type="project" value="TreeGrafter"/>
</dbReference>
<feature type="binding site" evidence="10">
    <location>
        <position position="115"/>
    </location>
    <ligand>
        <name>Zn(2+)</name>
        <dbReference type="ChEBI" id="CHEBI:29105"/>
        <label>1</label>
    </ligand>
</feature>
<comment type="cofactor">
    <cofactor evidence="10">
        <name>Ca(2+)</name>
        <dbReference type="ChEBI" id="CHEBI:29108"/>
    </cofactor>
    <text evidence="10">Can bind about 5 Ca(2+) ions per subunit.</text>
</comment>
<gene>
    <name evidence="15" type="ORF">KIK155_LOCUS2290</name>
    <name evidence="16" type="ORF">TOA249_LOCUS8014</name>
</gene>
<feature type="active site" evidence="8">
    <location>
        <position position="165"/>
    </location>
</feature>
<feature type="region of interest" description="Disordered" evidence="13">
    <location>
        <begin position="208"/>
        <end position="238"/>
    </location>
</feature>
<feature type="binding site" evidence="10">
    <location>
        <position position="121"/>
    </location>
    <ligand>
        <name>Ca(2+)</name>
        <dbReference type="ChEBI" id="CHEBI:29108"/>
        <label>3</label>
    </ligand>
</feature>
<evidence type="ECO:0000256" key="2">
    <source>
        <dbReference type="ARBA" id="ARBA00022670"/>
    </source>
</evidence>
<dbReference type="InterPro" id="IPR024079">
    <property type="entry name" value="MetalloPept_cat_dom_sf"/>
</dbReference>
<evidence type="ECO:0000259" key="14">
    <source>
        <dbReference type="SMART" id="SM00235"/>
    </source>
</evidence>
<feature type="binding site" evidence="10">
    <location>
        <position position="113"/>
    </location>
    <ligand>
        <name>Zn(2+)</name>
        <dbReference type="ChEBI" id="CHEBI:29105"/>
        <label>1</label>
    </ligand>
</feature>
<dbReference type="Proteomes" id="UP000663865">
    <property type="component" value="Unassembled WGS sequence"/>
</dbReference>
<dbReference type="PROSITE" id="PS51642">
    <property type="entry name" value="HEMOPEXIN_2"/>
    <property type="match status" value="2"/>
</dbReference>
<dbReference type="PRINTS" id="PR00138">
    <property type="entry name" value="MATRIXIN"/>
</dbReference>
<evidence type="ECO:0000256" key="8">
    <source>
        <dbReference type="PIRSR" id="PIRSR001191-1"/>
    </source>
</evidence>
<evidence type="ECO:0000256" key="5">
    <source>
        <dbReference type="ARBA" id="ARBA00022801"/>
    </source>
</evidence>
<keyword evidence="6 9" id="KW-0862">Zinc</keyword>
<dbReference type="AlphaFoldDB" id="A0A820ZHE7"/>
<feature type="binding site" evidence="9">
    <location>
        <position position="164"/>
    </location>
    <ligand>
        <name>Zn(2+)</name>
        <dbReference type="ChEBI" id="CHEBI:29105"/>
        <label>2</label>
        <note>catalytic</note>
    </ligand>
</feature>
<evidence type="ECO:0000313" key="15">
    <source>
        <dbReference type="EMBL" id="CAF3336643.1"/>
    </source>
</evidence>
<feature type="domain" description="Peptidase metallopeptidase" evidence="14">
    <location>
        <begin position="45"/>
        <end position="209"/>
    </location>
</feature>
<evidence type="ECO:0000256" key="1">
    <source>
        <dbReference type="ARBA" id="ARBA00010370"/>
    </source>
</evidence>
<dbReference type="EMBL" id="CAJOBS010000373">
    <property type="protein sequence ID" value="CAF4562382.1"/>
    <property type="molecule type" value="Genomic_DNA"/>
</dbReference>
<feature type="repeat" description="Hemopexin" evidence="12">
    <location>
        <begin position="387"/>
        <end position="433"/>
    </location>
</feature>
<dbReference type="InterPro" id="IPR021190">
    <property type="entry name" value="Pept_M10A"/>
</dbReference>
<feature type="binding site" evidence="10">
    <location>
        <position position="302"/>
    </location>
    <ligand>
        <name>Ca(2+)</name>
        <dbReference type="ChEBI" id="CHEBI:29108"/>
        <label>5</label>
    </ligand>
</feature>
<feature type="disulfide bond" evidence="11">
    <location>
        <begin position="247"/>
        <end position="433"/>
    </location>
</feature>
<dbReference type="CDD" id="cd04278">
    <property type="entry name" value="ZnMc_MMP"/>
    <property type="match status" value="1"/>
</dbReference>
<evidence type="ECO:0000256" key="10">
    <source>
        <dbReference type="PIRSR" id="PIRSR621190-2"/>
    </source>
</evidence>
<evidence type="ECO:0000256" key="9">
    <source>
        <dbReference type="PIRSR" id="PIRSR001191-2"/>
    </source>
</evidence>
<keyword evidence="5" id="KW-0378">Hydrolase</keyword>
<evidence type="ECO:0000256" key="12">
    <source>
        <dbReference type="PROSITE-ProRule" id="PRU01011"/>
    </source>
</evidence>
<evidence type="ECO:0000256" key="13">
    <source>
        <dbReference type="SAM" id="MobiDB-lite"/>
    </source>
</evidence>
<dbReference type="SUPFAM" id="SSF55486">
    <property type="entry name" value="Metalloproteases ('zincins'), catalytic domain"/>
    <property type="match status" value="1"/>
</dbReference>
<dbReference type="EMBL" id="CAJNYV010000057">
    <property type="protein sequence ID" value="CAF3336643.1"/>
    <property type="molecule type" value="Genomic_DNA"/>
</dbReference>
<dbReference type="InterPro" id="IPR001818">
    <property type="entry name" value="Pept_M10_metallopeptidase"/>
</dbReference>
<dbReference type="GO" id="GO:0031012">
    <property type="term" value="C:extracellular matrix"/>
    <property type="evidence" value="ECO:0007669"/>
    <property type="project" value="InterPro"/>
</dbReference>
<feature type="repeat" description="Hemopexin" evidence="12">
    <location>
        <begin position="244"/>
        <end position="295"/>
    </location>
</feature>
<evidence type="ECO:0000313" key="16">
    <source>
        <dbReference type="EMBL" id="CAF4562382.1"/>
    </source>
</evidence>
<dbReference type="Pfam" id="PF00413">
    <property type="entry name" value="Peptidase_M10"/>
    <property type="match status" value="1"/>
</dbReference>
<dbReference type="PANTHER" id="PTHR10201:SF291">
    <property type="entry name" value="MATRIX METALLOPROTEINASE 1, ISOFORM C-RELATED"/>
    <property type="match status" value="1"/>
</dbReference>